<evidence type="ECO:0000256" key="2">
    <source>
        <dbReference type="SAM" id="Phobius"/>
    </source>
</evidence>
<dbReference type="EMBL" id="BAABIG010000052">
    <property type="protein sequence ID" value="GAA4811224.1"/>
    <property type="molecule type" value="Genomic_DNA"/>
</dbReference>
<name>A0ABP9CK52_9ACTN</name>
<keyword evidence="2" id="KW-0472">Membrane</keyword>
<dbReference type="Pfam" id="PF07332">
    <property type="entry name" value="Phage_holin_3_6"/>
    <property type="match status" value="1"/>
</dbReference>
<organism evidence="3 4">
    <name type="scientific">Streptomyces ziwulingensis</name>
    <dbReference type="NCBI Taxonomy" id="1045501"/>
    <lineage>
        <taxon>Bacteria</taxon>
        <taxon>Bacillati</taxon>
        <taxon>Actinomycetota</taxon>
        <taxon>Actinomycetes</taxon>
        <taxon>Kitasatosporales</taxon>
        <taxon>Streptomycetaceae</taxon>
        <taxon>Streptomyces</taxon>
    </lineage>
</organism>
<feature type="region of interest" description="Disordered" evidence="1">
    <location>
        <begin position="1"/>
        <end position="21"/>
    </location>
</feature>
<evidence type="ECO:0000313" key="4">
    <source>
        <dbReference type="Proteomes" id="UP001501265"/>
    </source>
</evidence>
<evidence type="ECO:0000256" key="1">
    <source>
        <dbReference type="SAM" id="MobiDB-lite"/>
    </source>
</evidence>
<feature type="transmembrane region" description="Helical" evidence="2">
    <location>
        <begin position="66"/>
        <end position="86"/>
    </location>
</feature>
<sequence length="144" mass="15214">MATQYPEQPVTQASSVASGPHESVGELIGEMSTDLSQLVRGEIELAKAEIKEEAGKAGKAAGMLGGAGYAGHLAVLMGSLAVIFALSNVMDLAWAALIVTALWAVVAAVLYVTGRKRLRTIDVKPERTVETVKEDARWARHPTS</sequence>
<dbReference type="Proteomes" id="UP001501265">
    <property type="component" value="Unassembled WGS sequence"/>
</dbReference>
<feature type="transmembrane region" description="Helical" evidence="2">
    <location>
        <begin position="92"/>
        <end position="112"/>
    </location>
</feature>
<dbReference type="InterPro" id="IPR009937">
    <property type="entry name" value="Phage_holin_3_6"/>
</dbReference>
<feature type="compositionally biased region" description="Polar residues" evidence="1">
    <location>
        <begin position="1"/>
        <end position="17"/>
    </location>
</feature>
<keyword evidence="2" id="KW-0812">Transmembrane</keyword>
<protein>
    <submittedName>
        <fullName evidence="3">Phage holin family protein</fullName>
    </submittedName>
</protein>
<proteinExistence type="predicted"/>
<accession>A0ABP9CK52</accession>
<keyword evidence="4" id="KW-1185">Reference proteome</keyword>
<reference evidence="4" key="1">
    <citation type="journal article" date="2019" name="Int. J. Syst. Evol. Microbiol.">
        <title>The Global Catalogue of Microorganisms (GCM) 10K type strain sequencing project: providing services to taxonomists for standard genome sequencing and annotation.</title>
        <authorList>
            <consortium name="The Broad Institute Genomics Platform"/>
            <consortium name="The Broad Institute Genome Sequencing Center for Infectious Disease"/>
            <person name="Wu L."/>
            <person name="Ma J."/>
        </authorList>
    </citation>
    <scope>NUCLEOTIDE SEQUENCE [LARGE SCALE GENOMIC DNA]</scope>
    <source>
        <strain evidence="4">JCM 18081</strain>
    </source>
</reference>
<comment type="caution">
    <text evidence="3">The sequence shown here is derived from an EMBL/GenBank/DDBJ whole genome shotgun (WGS) entry which is preliminary data.</text>
</comment>
<gene>
    <name evidence="3" type="ORF">GCM10023220_47670</name>
</gene>
<keyword evidence="2" id="KW-1133">Transmembrane helix</keyword>
<dbReference type="RefSeq" id="WP_345622115.1">
    <property type="nucleotide sequence ID" value="NZ_BAABIG010000052.1"/>
</dbReference>
<evidence type="ECO:0000313" key="3">
    <source>
        <dbReference type="EMBL" id="GAA4811224.1"/>
    </source>
</evidence>